<keyword evidence="5 8" id="KW-0812">Transmembrane</keyword>
<feature type="transmembrane region" description="Helical" evidence="8">
    <location>
        <begin position="227"/>
        <end position="246"/>
    </location>
</feature>
<keyword evidence="2" id="KW-1003">Cell membrane</keyword>
<comment type="caution">
    <text evidence="10">The sequence shown here is derived from an EMBL/GenBank/DDBJ whole genome shotgun (WGS) entry which is preliminary data.</text>
</comment>
<accession>A0AAJ3R8U2</accession>
<proteinExistence type="predicted"/>
<name>A0AAJ3R8U2_9BACI</name>
<dbReference type="PANTHER" id="PTHR33908">
    <property type="entry name" value="MANNOSYLTRANSFERASE YKCB-RELATED"/>
    <property type="match status" value="1"/>
</dbReference>
<dbReference type="AlphaFoldDB" id="A0AAJ3R8U2"/>
<organism evidence="10 11">
    <name type="scientific">Bacillus pseudomycoides</name>
    <dbReference type="NCBI Taxonomy" id="64104"/>
    <lineage>
        <taxon>Bacteria</taxon>
        <taxon>Bacillati</taxon>
        <taxon>Bacillota</taxon>
        <taxon>Bacilli</taxon>
        <taxon>Bacillales</taxon>
        <taxon>Bacillaceae</taxon>
        <taxon>Bacillus</taxon>
        <taxon>Bacillus cereus group</taxon>
    </lineage>
</organism>
<evidence type="ECO:0000259" key="9">
    <source>
        <dbReference type="Pfam" id="PF13231"/>
    </source>
</evidence>
<gene>
    <name evidence="10" type="ORF">FOS08_17790</name>
</gene>
<feature type="transmembrane region" description="Helical" evidence="8">
    <location>
        <begin position="388"/>
        <end position="405"/>
    </location>
</feature>
<keyword evidence="6 8" id="KW-1133">Transmembrane helix</keyword>
<evidence type="ECO:0000313" key="11">
    <source>
        <dbReference type="Proteomes" id="UP001248134"/>
    </source>
</evidence>
<feature type="transmembrane region" description="Helical" evidence="8">
    <location>
        <begin position="162"/>
        <end position="180"/>
    </location>
</feature>
<dbReference type="GO" id="GO:0005886">
    <property type="term" value="C:plasma membrane"/>
    <property type="evidence" value="ECO:0007669"/>
    <property type="project" value="UniProtKB-SubCell"/>
</dbReference>
<evidence type="ECO:0000256" key="7">
    <source>
        <dbReference type="ARBA" id="ARBA00023136"/>
    </source>
</evidence>
<feature type="domain" description="Glycosyltransferase RgtA/B/C/D-like" evidence="9">
    <location>
        <begin position="110"/>
        <end position="225"/>
    </location>
</feature>
<evidence type="ECO:0000256" key="6">
    <source>
        <dbReference type="ARBA" id="ARBA00022989"/>
    </source>
</evidence>
<dbReference type="GO" id="GO:0009103">
    <property type="term" value="P:lipopolysaccharide biosynthetic process"/>
    <property type="evidence" value="ECO:0007669"/>
    <property type="project" value="UniProtKB-ARBA"/>
</dbReference>
<evidence type="ECO:0000256" key="5">
    <source>
        <dbReference type="ARBA" id="ARBA00022692"/>
    </source>
</evidence>
<dbReference type="Proteomes" id="UP001248134">
    <property type="component" value="Unassembled WGS sequence"/>
</dbReference>
<dbReference type="EMBL" id="VLYX01000019">
    <property type="protein sequence ID" value="MDR4327695.1"/>
    <property type="molecule type" value="Genomic_DNA"/>
</dbReference>
<keyword evidence="3" id="KW-0328">Glycosyltransferase</keyword>
<evidence type="ECO:0000313" key="10">
    <source>
        <dbReference type="EMBL" id="MDR4327695.1"/>
    </source>
</evidence>
<evidence type="ECO:0000256" key="2">
    <source>
        <dbReference type="ARBA" id="ARBA00022475"/>
    </source>
</evidence>
<dbReference type="Pfam" id="PF13231">
    <property type="entry name" value="PMT_2"/>
    <property type="match status" value="1"/>
</dbReference>
<feature type="transmembrane region" description="Helical" evidence="8">
    <location>
        <begin position="186"/>
        <end position="215"/>
    </location>
</feature>
<evidence type="ECO:0000256" key="4">
    <source>
        <dbReference type="ARBA" id="ARBA00022679"/>
    </source>
</evidence>
<dbReference type="PANTHER" id="PTHR33908:SF11">
    <property type="entry name" value="MEMBRANE PROTEIN"/>
    <property type="match status" value="1"/>
</dbReference>
<reference evidence="10" key="1">
    <citation type="submission" date="2019-07" db="EMBL/GenBank/DDBJ databases">
        <title>Phylogenomic Reclassification of ATCC Bacillus Strains and Various Taxa within the Genus Bacillus.</title>
        <authorList>
            <person name="Riojas M.A."/>
            <person name="Frank A.M."/>
            <person name="Fenn S.L."/>
            <person name="King S.P."/>
            <person name="Brower S.M."/>
            <person name="Hazbon M.H."/>
        </authorList>
    </citation>
    <scope>NUCLEOTIDE SEQUENCE</scope>
    <source>
        <strain evidence="10">NR-12239</strain>
    </source>
</reference>
<keyword evidence="4" id="KW-0808">Transferase</keyword>
<feature type="transmembrane region" description="Helical" evidence="8">
    <location>
        <begin position="12"/>
        <end position="29"/>
    </location>
</feature>
<evidence type="ECO:0000256" key="8">
    <source>
        <dbReference type="SAM" id="Phobius"/>
    </source>
</evidence>
<dbReference type="InterPro" id="IPR038731">
    <property type="entry name" value="RgtA/B/C-like"/>
</dbReference>
<evidence type="ECO:0000256" key="3">
    <source>
        <dbReference type="ARBA" id="ARBA00022676"/>
    </source>
</evidence>
<sequence>MLRRYLSELPKSLYIILAFSLLLHIFCLVKQPGVDEKIIKQNFGAVDAYNYTLTAKQLLEHGIFGFIYLEPSDPPSKNAYVTPAQPLMLAGAMIISKVTHIPYYYVATGFNLIFDLLTILVLYLIGKELFERKAYGIIAAGLYACYFSIYQYFRMLLTEPPSMFLLCLSLYVFILCWKYNKVKYHIWFGVVVSILLMFRPNPAPMLLIPILVVIYTYGVWKSIKIGLLWCIGPFFIIGAWVLRNWISLNEFILFSTQGGNPLLAGANPFSRSADIGKDMIAAGYTDSTVYAKDLIKQGFTTDFTYWFSWFTVGKTIELFIRPSWVGSYPFYPFLKKYHQLLIAFTALSSFCFMLNSFKHKRFMMLVSSVIVYVASTNIFLAIDRYGYFIMPLICLIASYGIVRIIQALSNLKYR</sequence>
<feature type="transmembrane region" description="Helical" evidence="8">
    <location>
        <begin position="362"/>
        <end position="382"/>
    </location>
</feature>
<dbReference type="InterPro" id="IPR050297">
    <property type="entry name" value="LipidA_mod_glycosyltrf_83"/>
</dbReference>
<feature type="transmembrane region" description="Helical" evidence="8">
    <location>
        <begin position="132"/>
        <end position="150"/>
    </location>
</feature>
<protein>
    <submittedName>
        <fullName evidence="10">Glycosyltransferase family 39 protein</fullName>
    </submittedName>
</protein>
<comment type="subcellular location">
    <subcellularLocation>
        <location evidence="1">Cell membrane</location>
        <topology evidence="1">Multi-pass membrane protein</topology>
    </subcellularLocation>
</comment>
<dbReference type="GO" id="GO:0016763">
    <property type="term" value="F:pentosyltransferase activity"/>
    <property type="evidence" value="ECO:0007669"/>
    <property type="project" value="TreeGrafter"/>
</dbReference>
<keyword evidence="7 8" id="KW-0472">Membrane</keyword>
<feature type="transmembrane region" description="Helical" evidence="8">
    <location>
        <begin position="103"/>
        <end position="126"/>
    </location>
</feature>
<evidence type="ECO:0000256" key="1">
    <source>
        <dbReference type="ARBA" id="ARBA00004651"/>
    </source>
</evidence>
<feature type="transmembrane region" description="Helical" evidence="8">
    <location>
        <begin position="337"/>
        <end position="355"/>
    </location>
</feature>